<reference evidence="3 4" key="1">
    <citation type="submission" date="2019-05" db="EMBL/GenBank/DDBJ databases">
        <authorList>
            <consortium name="Pathogen Informatics"/>
        </authorList>
    </citation>
    <scope>NUCLEOTIDE SEQUENCE [LARGE SCALE GENOMIC DNA]</scope>
    <source>
        <strain evidence="2 3">NCTC5385</strain>
        <strain evidence="1 4">NCTC5386</strain>
    </source>
</reference>
<dbReference type="GeneID" id="58555273"/>
<proteinExistence type="predicted"/>
<dbReference type="RefSeq" id="WP_007895464.1">
    <property type="nucleotide sequence ID" value="NZ_CABEHT010000001.1"/>
</dbReference>
<dbReference type="EMBL" id="LR594035">
    <property type="protein sequence ID" value="VTS40493.1"/>
    <property type="molecule type" value="Genomic_DNA"/>
</dbReference>
<organism evidence="1 4">
    <name type="scientific">Streptococcus pseudoporcinus</name>
    <dbReference type="NCBI Taxonomy" id="361101"/>
    <lineage>
        <taxon>Bacteria</taxon>
        <taxon>Bacillati</taxon>
        <taxon>Bacillota</taxon>
        <taxon>Bacilli</taxon>
        <taxon>Lactobacillales</taxon>
        <taxon>Streptococcaceae</taxon>
        <taxon>Streptococcus</taxon>
    </lineage>
</organism>
<name>A0A4U9XI47_9STRE</name>
<evidence type="ECO:0000313" key="4">
    <source>
        <dbReference type="Proteomes" id="UP000394068"/>
    </source>
</evidence>
<accession>A0A4U9XI47</accession>
<dbReference type="AlphaFoldDB" id="A0A4U9XI47"/>
<dbReference type="Proteomes" id="UP000394068">
    <property type="component" value="Unassembled WGS sequence"/>
</dbReference>
<dbReference type="EMBL" id="CABEHT010000001">
    <property type="protein sequence ID" value="VTS12442.1"/>
    <property type="molecule type" value="Genomic_DNA"/>
</dbReference>
<gene>
    <name evidence="1" type="primary">sagA</name>
    <name evidence="2" type="ORF">NCTC5385_02094</name>
    <name evidence="1" type="ORF">NCTC5386_00252</name>
</gene>
<evidence type="ECO:0000313" key="1">
    <source>
        <dbReference type="EMBL" id="VTS12442.1"/>
    </source>
</evidence>
<protein>
    <submittedName>
        <fullName evidence="1">Bacteriocin-like prepropeptide</fullName>
    </submittedName>
</protein>
<evidence type="ECO:0000313" key="2">
    <source>
        <dbReference type="EMBL" id="VTS40493.1"/>
    </source>
</evidence>
<dbReference type="Proteomes" id="UP000304914">
    <property type="component" value="Chromosome"/>
</dbReference>
<evidence type="ECO:0000313" key="3">
    <source>
        <dbReference type="Proteomes" id="UP000304914"/>
    </source>
</evidence>
<sequence>MLQFTSNILATSVAETTQVAPGGCCCCCCTTCCFSTNVGAGSAQGGSGSFTPGK</sequence>
<dbReference type="NCBIfam" id="TIGR03602">
    <property type="entry name" value="streptolysinS"/>
    <property type="match status" value="1"/>
</dbReference>
<dbReference type="InterPro" id="IPR019891">
    <property type="entry name" value="Bacteriocin_streptolysin_S_pre"/>
</dbReference>